<dbReference type="Proteomes" id="UP000007015">
    <property type="component" value="Chromosome 11"/>
</dbReference>
<feature type="compositionally biased region" description="Gly residues" evidence="1">
    <location>
        <begin position="97"/>
        <end position="113"/>
    </location>
</feature>
<sequence length="219" mass="23453">MAWLPFDGRPHIGLVVYDDARITAVLVRRGGFTAGSLPLPLPAAQAAAAEEEGVVVGGGGGGGGARVRYCHCGVESREKEVRRPGPTQGRHFFGCGSGDAAPGGGDEATGGGPAQLRSGAATREALELDCGLVGTLRLGWRCGGGTRQLAEDSRLGHGCGDGEDVARENCIRDWSNSRRHGDGLDRRFVFHGWVWAYQERREGTYQRSIRFNLFFRKSK</sequence>
<reference evidence="2 3" key="1">
    <citation type="journal article" date="2005" name="PLoS Biol.">
        <title>The genomes of Oryza sativa: a history of duplications.</title>
        <authorList>
            <person name="Yu J."/>
            <person name="Wang J."/>
            <person name="Lin W."/>
            <person name="Li S."/>
            <person name="Li H."/>
            <person name="Zhou J."/>
            <person name="Ni P."/>
            <person name="Dong W."/>
            <person name="Hu S."/>
            <person name="Zeng C."/>
            <person name="Zhang J."/>
            <person name="Zhang Y."/>
            <person name="Li R."/>
            <person name="Xu Z."/>
            <person name="Li S."/>
            <person name="Li X."/>
            <person name="Zheng H."/>
            <person name="Cong L."/>
            <person name="Lin L."/>
            <person name="Yin J."/>
            <person name="Geng J."/>
            <person name="Li G."/>
            <person name="Shi J."/>
            <person name="Liu J."/>
            <person name="Lv H."/>
            <person name="Li J."/>
            <person name="Wang J."/>
            <person name="Deng Y."/>
            <person name="Ran L."/>
            <person name="Shi X."/>
            <person name="Wang X."/>
            <person name="Wu Q."/>
            <person name="Li C."/>
            <person name="Ren X."/>
            <person name="Wang J."/>
            <person name="Wang X."/>
            <person name="Li D."/>
            <person name="Liu D."/>
            <person name="Zhang X."/>
            <person name="Ji Z."/>
            <person name="Zhao W."/>
            <person name="Sun Y."/>
            <person name="Zhang Z."/>
            <person name="Bao J."/>
            <person name="Han Y."/>
            <person name="Dong L."/>
            <person name="Ji J."/>
            <person name="Chen P."/>
            <person name="Wu S."/>
            <person name="Liu J."/>
            <person name="Xiao Y."/>
            <person name="Bu D."/>
            <person name="Tan J."/>
            <person name="Yang L."/>
            <person name="Ye C."/>
            <person name="Zhang J."/>
            <person name="Xu J."/>
            <person name="Zhou Y."/>
            <person name="Yu Y."/>
            <person name="Zhang B."/>
            <person name="Zhuang S."/>
            <person name="Wei H."/>
            <person name="Liu B."/>
            <person name="Lei M."/>
            <person name="Yu H."/>
            <person name="Li Y."/>
            <person name="Xu H."/>
            <person name="Wei S."/>
            <person name="He X."/>
            <person name="Fang L."/>
            <person name="Zhang Z."/>
            <person name="Zhang Y."/>
            <person name="Huang X."/>
            <person name="Su Z."/>
            <person name="Tong W."/>
            <person name="Li J."/>
            <person name="Tong Z."/>
            <person name="Li S."/>
            <person name="Ye J."/>
            <person name="Wang L."/>
            <person name="Fang L."/>
            <person name="Lei T."/>
            <person name="Chen C."/>
            <person name="Chen H."/>
            <person name="Xu Z."/>
            <person name="Li H."/>
            <person name="Huang H."/>
            <person name="Zhang F."/>
            <person name="Xu H."/>
            <person name="Li N."/>
            <person name="Zhao C."/>
            <person name="Li S."/>
            <person name="Dong L."/>
            <person name="Huang Y."/>
            <person name="Li L."/>
            <person name="Xi Y."/>
            <person name="Qi Q."/>
            <person name="Li W."/>
            <person name="Zhang B."/>
            <person name="Hu W."/>
            <person name="Zhang Y."/>
            <person name="Tian X."/>
            <person name="Jiao Y."/>
            <person name="Liang X."/>
            <person name="Jin J."/>
            <person name="Gao L."/>
            <person name="Zheng W."/>
            <person name="Hao B."/>
            <person name="Liu S."/>
            <person name="Wang W."/>
            <person name="Yuan L."/>
            <person name="Cao M."/>
            <person name="McDermott J."/>
            <person name="Samudrala R."/>
            <person name="Wang J."/>
            <person name="Wong G.K."/>
            <person name="Yang H."/>
        </authorList>
    </citation>
    <scope>NUCLEOTIDE SEQUENCE [LARGE SCALE GENOMIC DNA]</scope>
    <source>
        <strain evidence="3">cv. 93-11</strain>
    </source>
</reference>
<accession>A2ZEU7</accession>
<proteinExistence type="predicted"/>
<keyword evidence="3" id="KW-1185">Reference proteome</keyword>
<evidence type="ECO:0000256" key="1">
    <source>
        <dbReference type="SAM" id="MobiDB-lite"/>
    </source>
</evidence>
<dbReference type="STRING" id="39946.A2ZEU7"/>
<evidence type="ECO:0000313" key="3">
    <source>
        <dbReference type="Proteomes" id="UP000007015"/>
    </source>
</evidence>
<dbReference type="AlphaFoldDB" id="A2ZEU7"/>
<feature type="region of interest" description="Disordered" evidence="1">
    <location>
        <begin position="97"/>
        <end position="116"/>
    </location>
</feature>
<organism evidence="2 3">
    <name type="scientific">Oryza sativa subsp. indica</name>
    <name type="common">Rice</name>
    <dbReference type="NCBI Taxonomy" id="39946"/>
    <lineage>
        <taxon>Eukaryota</taxon>
        <taxon>Viridiplantae</taxon>
        <taxon>Streptophyta</taxon>
        <taxon>Embryophyta</taxon>
        <taxon>Tracheophyta</taxon>
        <taxon>Spermatophyta</taxon>
        <taxon>Magnoliopsida</taxon>
        <taxon>Liliopsida</taxon>
        <taxon>Poales</taxon>
        <taxon>Poaceae</taxon>
        <taxon>BOP clade</taxon>
        <taxon>Oryzoideae</taxon>
        <taxon>Oryzeae</taxon>
        <taxon>Oryzinae</taxon>
        <taxon>Oryza</taxon>
        <taxon>Oryza sativa</taxon>
    </lineage>
</organism>
<dbReference type="HOGENOM" id="CLU_1263339_0_0_1"/>
<protein>
    <submittedName>
        <fullName evidence="2">Uncharacterized protein</fullName>
    </submittedName>
</protein>
<evidence type="ECO:0000313" key="2">
    <source>
        <dbReference type="EMBL" id="EAY81131.1"/>
    </source>
</evidence>
<dbReference type="Gramene" id="BGIOSGA033893-TA">
    <property type="protein sequence ID" value="BGIOSGA033893-PA"/>
    <property type="gene ID" value="BGIOSGA033893"/>
</dbReference>
<name>A2ZEU7_ORYSI</name>
<dbReference type="EMBL" id="CM000136">
    <property type="protein sequence ID" value="EAY81131.1"/>
    <property type="molecule type" value="Genomic_DNA"/>
</dbReference>
<gene>
    <name evidence="2" type="ORF">OsI_36315</name>
</gene>